<comment type="subcellular location">
    <subcellularLocation>
        <location evidence="1">Membrane</location>
        <topology evidence="1">Multi-pass membrane protein</topology>
    </subcellularLocation>
</comment>
<feature type="transmembrane region" description="Helical" evidence="7">
    <location>
        <begin position="101"/>
        <end position="120"/>
    </location>
</feature>
<keyword evidence="4 7" id="KW-0812">Transmembrane</keyword>
<evidence type="ECO:0000313" key="9">
    <source>
        <dbReference type="EMBL" id="KAK3677010.1"/>
    </source>
</evidence>
<dbReference type="InterPro" id="IPR036259">
    <property type="entry name" value="MFS_trans_sf"/>
</dbReference>
<dbReference type="Proteomes" id="UP001274830">
    <property type="component" value="Unassembled WGS sequence"/>
</dbReference>
<evidence type="ECO:0000259" key="8">
    <source>
        <dbReference type="PROSITE" id="PS50850"/>
    </source>
</evidence>
<evidence type="ECO:0000256" key="4">
    <source>
        <dbReference type="ARBA" id="ARBA00022692"/>
    </source>
</evidence>
<evidence type="ECO:0000256" key="3">
    <source>
        <dbReference type="ARBA" id="ARBA00022448"/>
    </source>
</evidence>
<feature type="transmembrane region" description="Helical" evidence="7">
    <location>
        <begin position="31"/>
        <end position="51"/>
    </location>
</feature>
<dbReference type="AlphaFoldDB" id="A0AAE0WS23"/>
<dbReference type="InterPro" id="IPR005828">
    <property type="entry name" value="MFS_sugar_transport-like"/>
</dbReference>
<dbReference type="PROSITE" id="PS00216">
    <property type="entry name" value="SUGAR_TRANSPORT_1"/>
    <property type="match status" value="1"/>
</dbReference>
<feature type="transmembrane region" description="Helical" evidence="7">
    <location>
        <begin position="126"/>
        <end position="148"/>
    </location>
</feature>
<evidence type="ECO:0000256" key="7">
    <source>
        <dbReference type="SAM" id="Phobius"/>
    </source>
</evidence>
<dbReference type="PANTHER" id="PTHR48022">
    <property type="entry name" value="PLASTIDIC GLUCOSE TRANSPORTER 4"/>
    <property type="match status" value="1"/>
</dbReference>
<dbReference type="GO" id="GO:0016020">
    <property type="term" value="C:membrane"/>
    <property type="evidence" value="ECO:0007669"/>
    <property type="project" value="UniProtKB-SubCell"/>
</dbReference>
<evidence type="ECO:0000313" key="10">
    <source>
        <dbReference type="Proteomes" id="UP001274830"/>
    </source>
</evidence>
<sequence>MAKKKEKMSFSHLKNNTNPSWWKDSALRRNVLQCIGLYFCVFYLGYDAALLNGLQAMDQWNEYFNSPKGNLLGLISASLFLPAIVTPYIAEVLSHRFGRKITLAVGSLLLILGAFINAFANSLGMFIAGRVLVGAAGPFGKITAIALLHEIAHPRLRGMVASSYYCNYYFGSIAAAWFCYGSLQWGNTSWAWRAPCLFQIMAPCAVLLWLVIIPESPRWLIAHGKTEKALHILAKYHANGDREDELVQYEYREICHAILLEEESKQTKYTDFFKTSGNRRRLLVLLTMATGTNWIGNSIISYYLSPVLKLVGITSYVQISGINGGLAVWNLFLAYAGSLNAERAGRRKLWLTSTIGMLCSYIVITGLSGSFAMTKSHGVGLAVVPFLFIYYGFYDIGWTPLPFSYGAEILPYHLRMKGLSVMLCTQNVAQAFNQWVNPVALAGIGWK</sequence>
<protein>
    <recommendedName>
        <fullName evidence="8">Major facilitator superfamily (MFS) profile domain-containing protein</fullName>
    </recommendedName>
</protein>
<evidence type="ECO:0000256" key="2">
    <source>
        <dbReference type="ARBA" id="ARBA00010992"/>
    </source>
</evidence>
<gene>
    <name evidence="9" type="ORF">LTR78_003215</name>
</gene>
<evidence type="ECO:0000256" key="6">
    <source>
        <dbReference type="ARBA" id="ARBA00023136"/>
    </source>
</evidence>
<keyword evidence="10" id="KW-1185">Reference proteome</keyword>
<feature type="transmembrane region" description="Helical" evidence="7">
    <location>
        <begin position="349"/>
        <end position="371"/>
    </location>
</feature>
<keyword evidence="6 7" id="KW-0472">Membrane</keyword>
<dbReference type="PANTHER" id="PTHR48022:SF52">
    <property type="entry name" value="SUGAR TRANSPORTER, PUTATIVE-RELATED"/>
    <property type="match status" value="1"/>
</dbReference>
<dbReference type="EMBL" id="JAUTXT010000008">
    <property type="protein sequence ID" value="KAK3677010.1"/>
    <property type="molecule type" value="Genomic_DNA"/>
</dbReference>
<feature type="transmembrane region" description="Helical" evidence="7">
    <location>
        <begin position="168"/>
        <end position="186"/>
    </location>
</feature>
<evidence type="ECO:0000256" key="1">
    <source>
        <dbReference type="ARBA" id="ARBA00004141"/>
    </source>
</evidence>
<feature type="transmembrane region" description="Helical" evidence="7">
    <location>
        <begin position="192"/>
        <end position="213"/>
    </location>
</feature>
<name>A0AAE0WS23_9PEZI</name>
<dbReference type="FunFam" id="1.20.1250.20:FF:000134">
    <property type="entry name" value="MFS sugar transporter protein"/>
    <property type="match status" value="1"/>
</dbReference>
<comment type="similarity">
    <text evidence="2">Belongs to the major facilitator superfamily. Sugar transporter (TC 2.A.1.1) family.</text>
</comment>
<feature type="domain" description="Major facilitator superfamily (MFS) profile" evidence="8">
    <location>
        <begin position="33"/>
        <end position="447"/>
    </location>
</feature>
<accession>A0AAE0WS23</accession>
<feature type="transmembrane region" description="Helical" evidence="7">
    <location>
        <begin position="282"/>
        <end position="304"/>
    </location>
</feature>
<dbReference type="PROSITE" id="PS50850">
    <property type="entry name" value="MFS"/>
    <property type="match status" value="1"/>
</dbReference>
<keyword evidence="5 7" id="KW-1133">Transmembrane helix</keyword>
<feature type="transmembrane region" description="Helical" evidence="7">
    <location>
        <begin position="71"/>
        <end position="89"/>
    </location>
</feature>
<evidence type="ECO:0000256" key="5">
    <source>
        <dbReference type="ARBA" id="ARBA00022989"/>
    </source>
</evidence>
<dbReference type="GO" id="GO:0005351">
    <property type="term" value="F:carbohydrate:proton symporter activity"/>
    <property type="evidence" value="ECO:0007669"/>
    <property type="project" value="TreeGrafter"/>
</dbReference>
<dbReference type="InterPro" id="IPR020846">
    <property type="entry name" value="MFS_dom"/>
</dbReference>
<dbReference type="InterPro" id="IPR005829">
    <property type="entry name" value="Sugar_transporter_CS"/>
</dbReference>
<dbReference type="InterPro" id="IPR050360">
    <property type="entry name" value="MFS_Sugar_Transporters"/>
</dbReference>
<feature type="transmembrane region" description="Helical" evidence="7">
    <location>
        <begin position="316"/>
        <end position="337"/>
    </location>
</feature>
<comment type="caution">
    <text evidence="9">The sequence shown here is derived from an EMBL/GenBank/DDBJ whole genome shotgun (WGS) entry which is preliminary data.</text>
</comment>
<reference evidence="9" key="1">
    <citation type="submission" date="2023-07" db="EMBL/GenBank/DDBJ databases">
        <title>Black Yeasts Isolated from many extreme environments.</title>
        <authorList>
            <person name="Coleine C."/>
            <person name="Stajich J.E."/>
            <person name="Selbmann L."/>
        </authorList>
    </citation>
    <scope>NUCLEOTIDE SEQUENCE</scope>
    <source>
        <strain evidence="9">CCFEE 5485</strain>
    </source>
</reference>
<proteinExistence type="inferred from homology"/>
<dbReference type="Gene3D" id="1.20.1250.20">
    <property type="entry name" value="MFS general substrate transporter like domains"/>
    <property type="match status" value="1"/>
</dbReference>
<organism evidence="9 10">
    <name type="scientific">Recurvomyces mirabilis</name>
    <dbReference type="NCBI Taxonomy" id="574656"/>
    <lineage>
        <taxon>Eukaryota</taxon>
        <taxon>Fungi</taxon>
        <taxon>Dikarya</taxon>
        <taxon>Ascomycota</taxon>
        <taxon>Pezizomycotina</taxon>
        <taxon>Dothideomycetes</taxon>
        <taxon>Dothideomycetidae</taxon>
        <taxon>Mycosphaerellales</taxon>
        <taxon>Teratosphaeriaceae</taxon>
        <taxon>Recurvomyces</taxon>
    </lineage>
</organism>
<dbReference type="SUPFAM" id="SSF103473">
    <property type="entry name" value="MFS general substrate transporter"/>
    <property type="match status" value="1"/>
</dbReference>
<dbReference type="Pfam" id="PF00083">
    <property type="entry name" value="Sugar_tr"/>
    <property type="match status" value="1"/>
</dbReference>
<keyword evidence="3" id="KW-0813">Transport</keyword>